<dbReference type="EMBL" id="JX193905">
    <property type="protein sequence ID" value="AFS52022.1"/>
    <property type="molecule type" value="Genomic_DNA"/>
</dbReference>
<dbReference type="GO" id="GO:0019083">
    <property type="term" value="P:viral transcription"/>
    <property type="evidence" value="ECO:0007669"/>
    <property type="project" value="InterPro"/>
</dbReference>
<sequence length="228" mass="25380">MTGVSSDDNSIIDSGNSSIDSSSSSYSNAIVWSPLLKASCINKQQDYLIDPDDFMDKLILTPFTVFDKGGVLIKISGLRLYTLLTTTTTTTDNNINCVKSVIKKSKKNICFKNCNLVETLLSKLNMPPCIKKILQDLSVPRGGAYRKRFIINCYINNLVSCIKCKNACLVEALTHFYQGDSKCVNEVIHLIVKSQNAYMPPNCYRMKTVDKLCPYLGKCKGLNPVCNF</sequence>
<proteinExistence type="predicted"/>
<organism evidence="1">
    <name type="scientific">Dendrolimus kikuchii nucleopolyhedrovirus</name>
    <dbReference type="NCBI Taxonomy" id="1219875"/>
    <lineage>
        <taxon>Viruses</taxon>
        <taxon>Viruses incertae sedis</taxon>
        <taxon>Naldaviricetes</taxon>
        <taxon>Lefavirales</taxon>
        <taxon>Baculoviridae</taxon>
        <taxon>Alphabaculovirus</taxon>
    </lineage>
</organism>
<dbReference type="InterPro" id="IPR004283">
    <property type="entry name" value="Lef-2"/>
</dbReference>
<accession>V9LSZ1</accession>
<reference evidence="1" key="1">
    <citation type="submission" date="2012-06" db="EMBL/GenBank/DDBJ databases">
        <title>Genomic sequencing and analysis of the Dendrolimus kikuchii nucleopolyhedrovirus.</title>
        <authorList>
            <person name="Yang M.M."/>
        </authorList>
    </citation>
    <scope>NUCLEOTIDE SEQUENCE</scope>
    <source>
        <strain evidence="1">YN</strain>
    </source>
</reference>
<protein>
    <submittedName>
        <fullName evidence="1">DekiORF145</fullName>
    </submittedName>
</protein>
<name>V9LSZ1_9ABAC</name>
<gene>
    <name evidence="1" type="primary">lef-2</name>
</gene>
<evidence type="ECO:0000313" key="1">
    <source>
        <dbReference type="EMBL" id="AFS52022.1"/>
    </source>
</evidence>
<dbReference type="Pfam" id="PF03041">
    <property type="entry name" value="Baculo_LEF-2"/>
    <property type="match status" value="1"/>
</dbReference>